<organism evidence="1 2">
    <name type="scientific">Ktedonospora formicarum</name>
    <dbReference type="NCBI Taxonomy" id="2778364"/>
    <lineage>
        <taxon>Bacteria</taxon>
        <taxon>Bacillati</taxon>
        <taxon>Chloroflexota</taxon>
        <taxon>Ktedonobacteria</taxon>
        <taxon>Ktedonobacterales</taxon>
        <taxon>Ktedonobacteraceae</taxon>
        <taxon>Ktedonospora</taxon>
    </lineage>
</organism>
<dbReference type="EMBL" id="BNJF01000011">
    <property type="protein sequence ID" value="GHO51278.1"/>
    <property type="molecule type" value="Genomic_DNA"/>
</dbReference>
<reference evidence="1" key="1">
    <citation type="submission" date="2020-10" db="EMBL/GenBank/DDBJ databases">
        <title>Taxonomic study of unclassified bacteria belonging to the class Ktedonobacteria.</title>
        <authorList>
            <person name="Yabe S."/>
            <person name="Wang C.M."/>
            <person name="Zheng Y."/>
            <person name="Sakai Y."/>
            <person name="Cavaletti L."/>
            <person name="Monciardini P."/>
            <person name="Donadio S."/>
        </authorList>
    </citation>
    <scope>NUCLEOTIDE SEQUENCE</scope>
    <source>
        <strain evidence="1">SOSP1-1</strain>
    </source>
</reference>
<evidence type="ECO:0000313" key="1">
    <source>
        <dbReference type="EMBL" id="GHO51278.1"/>
    </source>
</evidence>
<sequence>MTYIGLESIDGQNHASLRGEAFLVALPTREMQRDQFLVAVHEMLHRSFAYPQPTFMQHALHLRR</sequence>
<name>A0A8J3IC64_9CHLR</name>
<keyword evidence="2" id="KW-1185">Reference proteome</keyword>
<evidence type="ECO:0000313" key="2">
    <source>
        <dbReference type="Proteomes" id="UP000612362"/>
    </source>
</evidence>
<dbReference type="AlphaFoldDB" id="A0A8J3IC64"/>
<gene>
    <name evidence="1" type="ORF">KSX_94410</name>
</gene>
<dbReference type="Proteomes" id="UP000612362">
    <property type="component" value="Unassembled WGS sequence"/>
</dbReference>
<proteinExistence type="predicted"/>
<protein>
    <submittedName>
        <fullName evidence="1">Uncharacterized protein</fullName>
    </submittedName>
</protein>
<comment type="caution">
    <text evidence="1">The sequence shown here is derived from an EMBL/GenBank/DDBJ whole genome shotgun (WGS) entry which is preliminary data.</text>
</comment>
<accession>A0A8J3IC64</accession>